<dbReference type="Proteomes" id="UP001605036">
    <property type="component" value="Unassembled WGS sequence"/>
</dbReference>
<accession>A0ABD1XPC5</accession>
<proteinExistence type="predicted"/>
<dbReference type="AlphaFoldDB" id="A0ABD1XPC5"/>
<protein>
    <recommendedName>
        <fullName evidence="3">Secreted protein</fullName>
    </recommendedName>
</protein>
<sequence>MRTRVIPAYIRLPALYYFQLYCCAPSERLTSADPELEVTVVTRILLVHHLGLLKRNGKRPINAKMIGILFRYV</sequence>
<reference evidence="1 2" key="1">
    <citation type="submission" date="2024-09" db="EMBL/GenBank/DDBJ databases">
        <title>Chromosome-scale assembly of Riccia fluitans.</title>
        <authorList>
            <person name="Paukszto L."/>
            <person name="Sawicki J."/>
            <person name="Karawczyk K."/>
            <person name="Piernik-Szablinska J."/>
            <person name="Szczecinska M."/>
            <person name="Mazdziarz M."/>
        </authorList>
    </citation>
    <scope>NUCLEOTIDE SEQUENCE [LARGE SCALE GENOMIC DNA]</scope>
    <source>
        <strain evidence="1">Rf_01</strain>
        <tissue evidence="1">Aerial parts of the thallus</tissue>
    </source>
</reference>
<comment type="caution">
    <text evidence="1">The sequence shown here is derived from an EMBL/GenBank/DDBJ whole genome shotgun (WGS) entry which is preliminary data.</text>
</comment>
<gene>
    <name evidence="1" type="ORF">R1flu_022481</name>
</gene>
<name>A0ABD1XPC5_9MARC</name>
<evidence type="ECO:0000313" key="2">
    <source>
        <dbReference type="Proteomes" id="UP001605036"/>
    </source>
</evidence>
<evidence type="ECO:0000313" key="1">
    <source>
        <dbReference type="EMBL" id="KAL2610789.1"/>
    </source>
</evidence>
<evidence type="ECO:0008006" key="3">
    <source>
        <dbReference type="Google" id="ProtNLM"/>
    </source>
</evidence>
<keyword evidence="2" id="KW-1185">Reference proteome</keyword>
<organism evidence="1 2">
    <name type="scientific">Riccia fluitans</name>
    <dbReference type="NCBI Taxonomy" id="41844"/>
    <lineage>
        <taxon>Eukaryota</taxon>
        <taxon>Viridiplantae</taxon>
        <taxon>Streptophyta</taxon>
        <taxon>Embryophyta</taxon>
        <taxon>Marchantiophyta</taxon>
        <taxon>Marchantiopsida</taxon>
        <taxon>Marchantiidae</taxon>
        <taxon>Marchantiales</taxon>
        <taxon>Ricciaceae</taxon>
        <taxon>Riccia</taxon>
    </lineage>
</organism>
<dbReference type="EMBL" id="JBHFFA010000007">
    <property type="protein sequence ID" value="KAL2610789.1"/>
    <property type="molecule type" value="Genomic_DNA"/>
</dbReference>